<reference evidence="4" key="1">
    <citation type="submission" date="2023-06" db="EMBL/GenBank/DDBJ databases">
        <title>Survivors Of The Sea: Transcriptome response of Skeletonema marinoi to long-term dormancy.</title>
        <authorList>
            <person name="Pinder M.I.M."/>
            <person name="Kourtchenko O."/>
            <person name="Robertson E.K."/>
            <person name="Larsson T."/>
            <person name="Maumus F."/>
            <person name="Osuna-Cruz C.M."/>
            <person name="Vancaester E."/>
            <person name="Stenow R."/>
            <person name="Vandepoele K."/>
            <person name="Ploug H."/>
            <person name="Bruchert V."/>
            <person name="Godhe A."/>
            <person name="Topel M."/>
        </authorList>
    </citation>
    <scope>NUCLEOTIDE SEQUENCE</scope>
    <source>
        <strain evidence="4">R05AC</strain>
    </source>
</reference>
<evidence type="ECO:0000313" key="5">
    <source>
        <dbReference type="Proteomes" id="UP001224775"/>
    </source>
</evidence>
<evidence type="ECO:0000256" key="2">
    <source>
        <dbReference type="SAM" id="Phobius"/>
    </source>
</evidence>
<feature type="chain" id="PRO_5041932116" evidence="3">
    <location>
        <begin position="24"/>
        <end position="217"/>
    </location>
</feature>
<evidence type="ECO:0000256" key="3">
    <source>
        <dbReference type="SAM" id="SignalP"/>
    </source>
</evidence>
<keyword evidence="2" id="KW-0472">Membrane</keyword>
<keyword evidence="5" id="KW-1185">Reference proteome</keyword>
<comment type="caution">
    <text evidence="4">The sequence shown here is derived from an EMBL/GenBank/DDBJ whole genome shotgun (WGS) entry which is preliminary data.</text>
</comment>
<keyword evidence="2" id="KW-0812">Transmembrane</keyword>
<sequence>MMKLTTIATTTATLFLLSSEAYAAHEETSTRTRRMRSVKIYSSTPQRNEEFGKDIVDPYIGLPDEREQRGLLKHNKPSVVESVPLPTPNLEMSMPTAGTSMPAHQSLSYPLKGSTSTAEDDVLPYQRGLKHNKSSTGSVPNPTLEMSMPTGASMPVQSFSYSLEDSTSTEDNDVLIRRRAAEEETYNSAMMVDHSSVVAAVTVTAIVSAVAGVVALV</sequence>
<evidence type="ECO:0000313" key="4">
    <source>
        <dbReference type="EMBL" id="KAK1732792.1"/>
    </source>
</evidence>
<gene>
    <name evidence="4" type="ORF">QTG54_016504</name>
</gene>
<proteinExistence type="predicted"/>
<evidence type="ECO:0000256" key="1">
    <source>
        <dbReference type="SAM" id="MobiDB-lite"/>
    </source>
</evidence>
<accession>A0AAD9D3Y2</accession>
<keyword evidence="3" id="KW-0732">Signal</keyword>
<dbReference type="EMBL" id="JATAAI010000057">
    <property type="protein sequence ID" value="KAK1732792.1"/>
    <property type="molecule type" value="Genomic_DNA"/>
</dbReference>
<keyword evidence="2" id="KW-1133">Transmembrane helix</keyword>
<protein>
    <submittedName>
        <fullName evidence="4">Uncharacterized protein</fullName>
    </submittedName>
</protein>
<feature type="region of interest" description="Disordered" evidence="1">
    <location>
        <begin position="97"/>
        <end position="118"/>
    </location>
</feature>
<feature type="transmembrane region" description="Helical" evidence="2">
    <location>
        <begin position="197"/>
        <end position="216"/>
    </location>
</feature>
<name>A0AAD9D3Y2_9STRA</name>
<dbReference type="Proteomes" id="UP001224775">
    <property type="component" value="Unassembled WGS sequence"/>
</dbReference>
<feature type="signal peptide" evidence="3">
    <location>
        <begin position="1"/>
        <end position="23"/>
    </location>
</feature>
<dbReference type="AlphaFoldDB" id="A0AAD9D3Y2"/>
<organism evidence="4 5">
    <name type="scientific">Skeletonema marinoi</name>
    <dbReference type="NCBI Taxonomy" id="267567"/>
    <lineage>
        <taxon>Eukaryota</taxon>
        <taxon>Sar</taxon>
        <taxon>Stramenopiles</taxon>
        <taxon>Ochrophyta</taxon>
        <taxon>Bacillariophyta</taxon>
        <taxon>Coscinodiscophyceae</taxon>
        <taxon>Thalassiosirophycidae</taxon>
        <taxon>Thalassiosirales</taxon>
        <taxon>Skeletonemataceae</taxon>
        <taxon>Skeletonema</taxon>
        <taxon>Skeletonema marinoi-dohrnii complex</taxon>
    </lineage>
</organism>
<feature type="compositionally biased region" description="Polar residues" evidence="1">
    <location>
        <begin position="97"/>
        <end position="117"/>
    </location>
</feature>